<dbReference type="AlphaFoldDB" id="A0A445EJG8"/>
<name>A0A445EJG8_ARAHY</name>
<keyword evidence="3" id="KW-1185">Reference proteome</keyword>
<sequence length="202" mass="22788">MYPNEIVKHGDEGVIFESDKTVMLHTNQIDTLHVLKTVMLSNMGGIGTKEISANEYDSEGDSTNVASSESSGDAASADEYVPENFTGGIGQFFLPPPLAILQLSEVSSHYHTLNLDAMQSDDHLNASDWEDYNTDSGIEFRVGHKHRNRDAILIMVKNYSIRQNAEYIILESDRLKYHYHCKQFTNGCPWSLRVALRQNLNY</sequence>
<protein>
    <submittedName>
        <fullName evidence="2">Uncharacterized protein</fullName>
    </submittedName>
</protein>
<comment type="caution">
    <text evidence="2">The sequence shown here is derived from an EMBL/GenBank/DDBJ whole genome shotgun (WGS) entry which is preliminary data.</text>
</comment>
<dbReference type="Proteomes" id="UP000289738">
    <property type="component" value="Chromosome A01"/>
</dbReference>
<dbReference type="EMBL" id="SDMP01000001">
    <property type="protein sequence ID" value="RYR75531.1"/>
    <property type="molecule type" value="Genomic_DNA"/>
</dbReference>
<evidence type="ECO:0000256" key="1">
    <source>
        <dbReference type="SAM" id="MobiDB-lite"/>
    </source>
</evidence>
<gene>
    <name evidence="2" type="ORF">Ahy_A01g000076</name>
</gene>
<proteinExistence type="predicted"/>
<evidence type="ECO:0000313" key="2">
    <source>
        <dbReference type="EMBL" id="RYR75531.1"/>
    </source>
</evidence>
<organism evidence="2 3">
    <name type="scientific">Arachis hypogaea</name>
    <name type="common">Peanut</name>
    <dbReference type="NCBI Taxonomy" id="3818"/>
    <lineage>
        <taxon>Eukaryota</taxon>
        <taxon>Viridiplantae</taxon>
        <taxon>Streptophyta</taxon>
        <taxon>Embryophyta</taxon>
        <taxon>Tracheophyta</taxon>
        <taxon>Spermatophyta</taxon>
        <taxon>Magnoliopsida</taxon>
        <taxon>eudicotyledons</taxon>
        <taxon>Gunneridae</taxon>
        <taxon>Pentapetalae</taxon>
        <taxon>rosids</taxon>
        <taxon>fabids</taxon>
        <taxon>Fabales</taxon>
        <taxon>Fabaceae</taxon>
        <taxon>Papilionoideae</taxon>
        <taxon>50 kb inversion clade</taxon>
        <taxon>dalbergioids sensu lato</taxon>
        <taxon>Dalbergieae</taxon>
        <taxon>Pterocarpus clade</taxon>
        <taxon>Arachis</taxon>
    </lineage>
</organism>
<reference evidence="2 3" key="1">
    <citation type="submission" date="2019-01" db="EMBL/GenBank/DDBJ databases">
        <title>Sequencing of cultivated peanut Arachis hypogaea provides insights into genome evolution and oil improvement.</title>
        <authorList>
            <person name="Chen X."/>
        </authorList>
    </citation>
    <scope>NUCLEOTIDE SEQUENCE [LARGE SCALE GENOMIC DNA]</scope>
    <source>
        <strain evidence="3">cv. Fuhuasheng</strain>
        <tissue evidence="2">Leaves</tissue>
    </source>
</reference>
<accession>A0A445EJG8</accession>
<evidence type="ECO:0000313" key="3">
    <source>
        <dbReference type="Proteomes" id="UP000289738"/>
    </source>
</evidence>
<feature type="compositionally biased region" description="Low complexity" evidence="1">
    <location>
        <begin position="66"/>
        <end position="76"/>
    </location>
</feature>
<feature type="region of interest" description="Disordered" evidence="1">
    <location>
        <begin position="55"/>
        <end position="76"/>
    </location>
</feature>